<reference evidence="5" key="1">
    <citation type="submission" date="2013-08" db="EMBL/GenBank/DDBJ databases">
        <authorList>
            <person name="Mendez C."/>
            <person name="Richter M."/>
            <person name="Ferrer M."/>
            <person name="Sanchez J."/>
        </authorList>
    </citation>
    <scope>NUCLEOTIDE SEQUENCE</scope>
</reference>
<evidence type="ECO:0000259" key="4">
    <source>
        <dbReference type="PROSITE" id="PS51900"/>
    </source>
</evidence>
<dbReference type="InterPro" id="IPR044068">
    <property type="entry name" value="CB"/>
</dbReference>
<dbReference type="InterPro" id="IPR002104">
    <property type="entry name" value="Integrase_catalytic"/>
</dbReference>
<dbReference type="AlphaFoldDB" id="T1AE08"/>
<dbReference type="EMBL" id="AUZX01012466">
    <property type="protein sequence ID" value="EQD39219.1"/>
    <property type="molecule type" value="Genomic_DNA"/>
</dbReference>
<organism evidence="5">
    <name type="scientific">mine drainage metagenome</name>
    <dbReference type="NCBI Taxonomy" id="410659"/>
    <lineage>
        <taxon>unclassified sequences</taxon>
        <taxon>metagenomes</taxon>
        <taxon>ecological metagenomes</taxon>
    </lineage>
</organism>
<dbReference type="InterPro" id="IPR010998">
    <property type="entry name" value="Integrase_recombinase_N"/>
</dbReference>
<feature type="domain" description="Tyr recombinase" evidence="3">
    <location>
        <begin position="110"/>
        <end position="293"/>
    </location>
</feature>
<dbReference type="InterPro" id="IPR050090">
    <property type="entry name" value="Tyrosine_recombinase_XerCD"/>
</dbReference>
<keyword evidence="1" id="KW-0238">DNA-binding</keyword>
<sequence length="300" mass="33646">TSLVQDFVADCRARGLSLRTVDWYDATLTRQFLPWCASEEIQNPGDLTPQVVGRFTARLIERQGPRGPLSRSTVRSYVRAVRVFLAWVQTPEGGAAAVGASPRLPRPEQRVLDVLTREEIQTMENAAKTERDKLIVRVLADCGLRLGEVLALRAEDLWEPRRGEFALKVRGKGSRDRLVPLAPALCRRLRRHLTARAADRRDPVFVALRKGADGGYAALTKSGLEQAVRTLAREAGIEKRVYPHVFRHSFATEWLRRGGNIISLQRILGHSDLTMIQGVYSHLDTSDDYQAAMRVLMGQD</sequence>
<keyword evidence="2" id="KW-0233">DNA recombination</keyword>
<dbReference type="InterPro" id="IPR013762">
    <property type="entry name" value="Integrase-like_cat_sf"/>
</dbReference>
<accession>T1AE08</accession>
<evidence type="ECO:0000256" key="2">
    <source>
        <dbReference type="ARBA" id="ARBA00023172"/>
    </source>
</evidence>
<evidence type="ECO:0000256" key="1">
    <source>
        <dbReference type="ARBA" id="ARBA00023125"/>
    </source>
</evidence>
<dbReference type="PROSITE" id="PS51898">
    <property type="entry name" value="TYR_RECOMBINASE"/>
    <property type="match status" value="1"/>
</dbReference>
<evidence type="ECO:0000259" key="3">
    <source>
        <dbReference type="PROSITE" id="PS51898"/>
    </source>
</evidence>
<dbReference type="Gene3D" id="1.10.443.10">
    <property type="entry name" value="Intergrase catalytic core"/>
    <property type="match status" value="1"/>
</dbReference>
<gene>
    <name evidence="5" type="ORF">B1A_16958</name>
</gene>
<dbReference type="PROSITE" id="PS51900">
    <property type="entry name" value="CB"/>
    <property type="match status" value="1"/>
</dbReference>
<dbReference type="PANTHER" id="PTHR30349:SF41">
    <property type="entry name" value="INTEGRASE_RECOMBINASE PROTEIN MJ0367-RELATED"/>
    <property type="match status" value="1"/>
</dbReference>
<reference evidence="5" key="2">
    <citation type="journal article" date="2014" name="ISME J.">
        <title>Microbial stratification in low pH oxic and suboxic macroscopic growths along an acid mine drainage.</title>
        <authorList>
            <person name="Mendez-Garcia C."/>
            <person name="Mesa V."/>
            <person name="Sprenger R.R."/>
            <person name="Richter M."/>
            <person name="Diez M.S."/>
            <person name="Solano J."/>
            <person name="Bargiela R."/>
            <person name="Golyshina O.V."/>
            <person name="Manteca A."/>
            <person name="Ramos J.L."/>
            <person name="Gallego J.R."/>
            <person name="Llorente I."/>
            <person name="Martins Dos Santos V.A."/>
            <person name="Jensen O.N."/>
            <person name="Pelaez A.I."/>
            <person name="Sanchez J."/>
            <person name="Ferrer M."/>
        </authorList>
    </citation>
    <scope>NUCLEOTIDE SEQUENCE</scope>
</reference>
<dbReference type="GO" id="GO:0006310">
    <property type="term" value="P:DNA recombination"/>
    <property type="evidence" value="ECO:0007669"/>
    <property type="project" value="UniProtKB-KW"/>
</dbReference>
<dbReference type="Gene3D" id="1.10.150.130">
    <property type="match status" value="1"/>
</dbReference>
<dbReference type="Pfam" id="PF00589">
    <property type="entry name" value="Phage_integrase"/>
    <property type="match status" value="1"/>
</dbReference>
<evidence type="ECO:0000313" key="5">
    <source>
        <dbReference type="EMBL" id="EQD39219.1"/>
    </source>
</evidence>
<comment type="caution">
    <text evidence="5">The sequence shown here is derived from an EMBL/GenBank/DDBJ whole genome shotgun (WGS) entry which is preliminary data.</text>
</comment>
<name>T1AE08_9ZZZZ</name>
<feature type="domain" description="Core-binding (CB)" evidence="4">
    <location>
        <begin position="1"/>
        <end position="89"/>
    </location>
</feature>
<dbReference type="SUPFAM" id="SSF56349">
    <property type="entry name" value="DNA breaking-rejoining enzymes"/>
    <property type="match status" value="1"/>
</dbReference>
<dbReference type="GO" id="GO:0015074">
    <property type="term" value="P:DNA integration"/>
    <property type="evidence" value="ECO:0007669"/>
    <property type="project" value="InterPro"/>
</dbReference>
<proteinExistence type="predicted"/>
<dbReference type="PANTHER" id="PTHR30349">
    <property type="entry name" value="PHAGE INTEGRASE-RELATED"/>
    <property type="match status" value="1"/>
</dbReference>
<dbReference type="InterPro" id="IPR011010">
    <property type="entry name" value="DNA_brk_join_enz"/>
</dbReference>
<feature type="non-terminal residue" evidence="5">
    <location>
        <position position="1"/>
    </location>
</feature>
<dbReference type="GO" id="GO:0003677">
    <property type="term" value="F:DNA binding"/>
    <property type="evidence" value="ECO:0007669"/>
    <property type="project" value="UniProtKB-KW"/>
</dbReference>
<protein>
    <submittedName>
        <fullName evidence="5">Phage integrase family protein</fullName>
    </submittedName>
</protein>